<accession>A0A1F6EI52</accession>
<organism evidence="3 4">
    <name type="scientific">Candidatus Kaiserbacteria bacterium RIFCSPLOWO2_01_FULL_53_17</name>
    <dbReference type="NCBI Taxonomy" id="1798511"/>
    <lineage>
        <taxon>Bacteria</taxon>
        <taxon>Candidatus Kaiseribacteriota</taxon>
    </lineage>
</organism>
<gene>
    <name evidence="3" type="ORF">A3A38_01445</name>
</gene>
<evidence type="ECO:0000313" key="3">
    <source>
        <dbReference type="EMBL" id="OGG73336.1"/>
    </source>
</evidence>
<dbReference type="AlphaFoldDB" id="A0A1F6EI52"/>
<dbReference type="PANTHER" id="PTHR31157">
    <property type="entry name" value="SCP DOMAIN-CONTAINING PROTEIN"/>
    <property type="match status" value="1"/>
</dbReference>
<evidence type="ECO:0000313" key="4">
    <source>
        <dbReference type="Proteomes" id="UP000177306"/>
    </source>
</evidence>
<evidence type="ECO:0000256" key="1">
    <source>
        <dbReference type="SAM" id="Phobius"/>
    </source>
</evidence>
<dbReference type="InterPro" id="IPR014044">
    <property type="entry name" value="CAP_dom"/>
</dbReference>
<dbReference type="EMBL" id="MFLY01000003">
    <property type="protein sequence ID" value="OGG73336.1"/>
    <property type="molecule type" value="Genomic_DNA"/>
</dbReference>
<comment type="caution">
    <text evidence="3">The sequence shown here is derived from an EMBL/GenBank/DDBJ whole genome shotgun (WGS) entry which is preliminary data.</text>
</comment>
<dbReference type="Proteomes" id="UP000177306">
    <property type="component" value="Unassembled WGS sequence"/>
</dbReference>
<proteinExistence type="predicted"/>
<sequence length="323" mass="35841">MNRRKARPRNNKKDASYFDPRYLRQEVMLATAALVVCLFLAAGVVERVVKDLGSPYVAAVISAVLVDLANDDRTELALPELKVNPVLVAAAQAKADDMAAKSYFSHTSPEGYNSWHWFKEAGYDYHYAGENLAVNFSDSSDVQEAWMASPTHRENIVNLRYSEIGIATAVGMYKGKEAVFAVQMFGRPKTEIEGARAFVTVVNNPRESAVAENSEVLGEAAVVEPVQVDDDGDAVVIIEKEKIPWWGYLVAQPKETLRYAYYIIGLLILAALFLDVEWEVHKHHLRHAMKAGILLATMSALFVVADWVFFAEPILALGTMFGL</sequence>
<dbReference type="Pfam" id="PF00188">
    <property type="entry name" value="CAP"/>
    <property type="match status" value="1"/>
</dbReference>
<keyword evidence="1" id="KW-0472">Membrane</keyword>
<dbReference type="SUPFAM" id="SSF55797">
    <property type="entry name" value="PR-1-like"/>
    <property type="match status" value="1"/>
</dbReference>
<dbReference type="InterPro" id="IPR035940">
    <property type="entry name" value="CAP_sf"/>
</dbReference>
<name>A0A1F6EI52_9BACT</name>
<dbReference type="PANTHER" id="PTHR31157:SF1">
    <property type="entry name" value="SCP DOMAIN-CONTAINING PROTEIN"/>
    <property type="match status" value="1"/>
</dbReference>
<feature type="transmembrane region" description="Helical" evidence="1">
    <location>
        <begin position="288"/>
        <end position="310"/>
    </location>
</feature>
<protein>
    <recommendedName>
        <fullName evidence="2">SCP domain-containing protein</fullName>
    </recommendedName>
</protein>
<feature type="domain" description="SCP" evidence="2">
    <location>
        <begin position="67"/>
        <end position="185"/>
    </location>
</feature>
<keyword evidence="1" id="KW-1133">Transmembrane helix</keyword>
<reference evidence="3 4" key="1">
    <citation type="journal article" date="2016" name="Nat. Commun.">
        <title>Thousands of microbial genomes shed light on interconnected biogeochemical processes in an aquifer system.</title>
        <authorList>
            <person name="Anantharaman K."/>
            <person name="Brown C.T."/>
            <person name="Hug L.A."/>
            <person name="Sharon I."/>
            <person name="Castelle C.J."/>
            <person name="Probst A.J."/>
            <person name="Thomas B.C."/>
            <person name="Singh A."/>
            <person name="Wilkins M.J."/>
            <person name="Karaoz U."/>
            <person name="Brodie E.L."/>
            <person name="Williams K.H."/>
            <person name="Hubbard S.S."/>
            <person name="Banfield J.F."/>
        </authorList>
    </citation>
    <scope>NUCLEOTIDE SEQUENCE [LARGE SCALE GENOMIC DNA]</scope>
</reference>
<feature type="transmembrane region" description="Helical" evidence="1">
    <location>
        <begin position="259"/>
        <end position="276"/>
    </location>
</feature>
<dbReference type="Gene3D" id="3.40.33.10">
    <property type="entry name" value="CAP"/>
    <property type="match status" value="1"/>
</dbReference>
<dbReference type="CDD" id="cd05379">
    <property type="entry name" value="CAP_bacterial"/>
    <property type="match status" value="1"/>
</dbReference>
<keyword evidence="1" id="KW-0812">Transmembrane</keyword>
<evidence type="ECO:0000259" key="2">
    <source>
        <dbReference type="Pfam" id="PF00188"/>
    </source>
</evidence>